<dbReference type="EMBL" id="AATQ01000007">
    <property type="protein sequence ID" value="EAU47320.1"/>
    <property type="molecule type" value="Genomic_DNA"/>
</dbReference>
<comment type="caution">
    <text evidence="6">The sequence shown here is derived from an EMBL/GenBank/DDBJ whole genome shotgun (WGS) entry which is preliminary data.</text>
</comment>
<dbReference type="SUPFAM" id="SSF56752">
    <property type="entry name" value="D-aminoacid aminotransferase-like PLP-dependent enzymes"/>
    <property type="match status" value="1"/>
</dbReference>
<dbReference type="InterPro" id="IPR036038">
    <property type="entry name" value="Aminotransferase-like"/>
</dbReference>
<evidence type="ECO:0000256" key="1">
    <source>
        <dbReference type="ARBA" id="ARBA00001933"/>
    </source>
</evidence>
<evidence type="ECO:0000313" key="7">
    <source>
        <dbReference type="Proteomes" id="UP000006230"/>
    </source>
</evidence>
<dbReference type="Gene3D" id="3.20.10.10">
    <property type="entry name" value="D-amino Acid Aminotransferase, subunit A, domain 2"/>
    <property type="match status" value="1"/>
</dbReference>
<protein>
    <recommendedName>
        <fullName evidence="8">Branched-chain-amino-acid aminotransferase</fullName>
    </recommendedName>
</protein>
<comment type="cofactor">
    <cofactor evidence="1 5">
        <name>pyridoxal 5'-phosphate</name>
        <dbReference type="ChEBI" id="CHEBI:597326"/>
    </cofactor>
</comment>
<comment type="similarity">
    <text evidence="2 4">Belongs to the class-IV pyridoxal-phosphate-dependent aminotransferase family.</text>
</comment>
<evidence type="ECO:0000256" key="3">
    <source>
        <dbReference type="ARBA" id="ARBA00022898"/>
    </source>
</evidence>
<reference evidence="6 7" key="1">
    <citation type="journal article" date="2010" name="J. Bacteriol.">
        <title>Genome sequences of Pelagibaca bermudensis HTCC2601T and Maritimibacter alkaliphilus HTCC2654T, the type strains of two marine Roseobacter genera.</title>
        <authorList>
            <person name="Thrash J.C."/>
            <person name="Cho J.C."/>
            <person name="Ferriera S."/>
            <person name="Johnson J."/>
            <person name="Vergin K.L."/>
            <person name="Giovannoni S.J."/>
        </authorList>
    </citation>
    <scope>NUCLEOTIDE SEQUENCE [LARGE SCALE GENOMIC DNA]</scope>
    <source>
        <strain evidence="7">DSM 26914 / JCM 13377 / KCTC 12554 / HTCC2601</strain>
    </source>
</reference>
<dbReference type="InterPro" id="IPR001544">
    <property type="entry name" value="Aminotrans_IV"/>
</dbReference>
<proteinExistence type="inferred from homology"/>
<evidence type="ECO:0000256" key="2">
    <source>
        <dbReference type="ARBA" id="ARBA00009320"/>
    </source>
</evidence>
<sequence length="185" mass="20596">MARAERSCVALGFAFDRATAWQRIERISGDAPLRLRMTVGRKGDIELDQQPFNLASSPENGMVTISPHRLDANDPFLRLKTTRRHLYDETLRQKPRAVTDVLFFNQHDELCEGAYTNVFLSRGGRILTPHAECGLLPGVLRESLLLSGEAQEAVLGMEDLERAETIWIGNSLRGLIPVRLGSALG</sequence>
<evidence type="ECO:0000256" key="5">
    <source>
        <dbReference type="RuleBase" id="RU004516"/>
    </source>
</evidence>
<dbReference type="NCBIfam" id="NF005729">
    <property type="entry name" value="PRK07546.1-3"/>
    <property type="match status" value="1"/>
</dbReference>
<dbReference type="InterPro" id="IPR043132">
    <property type="entry name" value="BCAT-like_C"/>
</dbReference>
<dbReference type="AlphaFoldDB" id="Q0FT49"/>
<dbReference type="GO" id="GO:0003824">
    <property type="term" value="F:catalytic activity"/>
    <property type="evidence" value="ECO:0007669"/>
    <property type="project" value="InterPro"/>
</dbReference>
<organism evidence="6 7">
    <name type="scientific">Salipiger bermudensis (strain DSM 26914 / JCM 13377 / KCTC 12554 / HTCC2601)</name>
    <name type="common">Pelagibaca bermudensis</name>
    <dbReference type="NCBI Taxonomy" id="314265"/>
    <lineage>
        <taxon>Bacteria</taxon>
        <taxon>Pseudomonadati</taxon>
        <taxon>Pseudomonadota</taxon>
        <taxon>Alphaproteobacteria</taxon>
        <taxon>Rhodobacterales</taxon>
        <taxon>Roseobacteraceae</taxon>
        <taxon>Salipiger</taxon>
    </lineage>
</organism>
<gene>
    <name evidence="6" type="ORF">R2601_20951</name>
</gene>
<dbReference type="STRING" id="314265.R2601_20951"/>
<keyword evidence="7" id="KW-1185">Reference proteome</keyword>
<evidence type="ECO:0000256" key="4">
    <source>
        <dbReference type="RuleBase" id="RU004106"/>
    </source>
</evidence>
<evidence type="ECO:0008006" key="8">
    <source>
        <dbReference type="Google" id="ProtNLM"/>
    </source>
</evidence>
<dbReference type="InterPro" id="IPR018300">
    <property type="entry name" value="Aminotrans_IV_CS"/>
</dbReference>
<dbReference type="HOGENOM" id="CLU_020844_6_1_5"/>
<dbReference type="Proteomes" id="UP000006230">
    <property type="component" value="Unassembled WGS sequence"/>
</dbReference>
<name>Q0FT49_SALBH</name>
<dbReference type="Pfam" id="PF01063">
    <property type="entry name" value="Aminotran_4"/>
    <property type="match status" value="1"/>
</dbReference>
<evidence type="ECO:0000313" key="6">
    <source>
        <dbReference type="EMBL" id="EAU47320.1"/>
    </source>
</evidence>
<keyword evidence="3 5" id="KW-0663">Pyridoxal phosphate</keyword>
<dbReference type="eggNOG" id="COG0115">
    <property type="taxonomic scope" value="Bacteria"/>
</dbReference>
<accession>Q0FT49</accession>
<dbReference type="PROSITE" id="PS00770">
    <property type="entry name" value="AA_TRANSFER_CLASS_4"/>
    <property type="match status" value="1"/>
</dbReference>